<accession>A0A286AJQ5</accession>
<gene>
    <name evidence="1" type="ORF">SAMN06297164_3360</name>
</gene>
<reference evidence="1 2" key="1">
    <citation type="submission" date="2017-09" db="EMBL/GenBank/DDBJ databases">
        <authorList>
            <person name="Ehlers B."/>
            <person name="Leendertz F.H."/>
        </authorList>
    </citation>
    <scope>NUCLEOTIDE SEQUENCE [LARGE SCALE GENOMIC DNA]</scope>
    <source>
        <strain evidence="1 2">Nm42</strain>
    </source>
</reference>
<dbReference type="Proteomes" id="UP000219335">
    <property type="component" value="Unassembled WGS sequence"/>
</dbReference>
<organism evidence="1 2">
    <name type="scientific">Nitrosomonas ureae</name>
    <dbReference type="NCBI Taxonomy" id="44577"/>
    <lineage>
        <taxon>Bacteria</taxon>
        <taxon>Pseudomonadati</taxon>
        <taxon>Pseudomonadota</taxon>
        <taxon>Betaproteobacteria</taxon>
        <taxon>Nitrosomonadales</taxon>
        <taxon>Nitrosomonadaceae</taxon>
        <taxon>Nitrosomonas</taxon>
    </lineage>
</organism>
<sequence length="250" mass="28296">MLNLIKLKILILLIFFFTINSSMAQQVLGTFKWNLYPFCNILTVTVTKHDISYTAIGEENHCGIYTSPVRGSFVEQFRNDMPAISGSFTLESSIFFSRILIFIENIDEGLNGVWQDTSGNSGNLIFNPTQNPGLPRSDFGDFSARINKDGNLIFLNQYFDINLIKINRSEVGKYCIKLPYQFRFSKNAAQLSLISSSPKIGLIQQNLSTSCIESERETVLEISIFDNTGILSDSDFSIYIPQPQFFSEKQ</sequence>
<protein>
    <submittedName>
        <fullName evidence="1">Uncharacterized protein</fullName>
    </submittedName>
</protein>
<proteinExistence type="predicted"/>
<evidence type="ECO:0000313" key="1">
    <source>
        <dbReference type="EMBL" id="SOD22127.1"/>
    </source>
</evidence>
<evidence type="ECO:0000313" key="2">
    <source>
        <dbReference type="Proteomes" id="UP000219335"/>
    </source>
</evidence>
<name>A0A286AJQ5_9PROT</name>
<dbReference type="AlphaFoldDB" id="A0A286AJQ5"/>
<dbReference type="EMBL" id="OCMU01000003">
    <property type="protein sequence ID" value="SOD22127.1"/>
    <property type="molecule type" value="Genomic_DNA"/>
</dbReference>